<dbReference type="EMBL" id="CP015098">
    <property type="protein sequence ID" value="AMW13888.1"/>
    <property type="molecule type" value="Genomic_DNA"/>
</dbReference>
<reference evidence="7" key="1">
    <citation type="submission" date="2016-04" db="EMBL/GenBank/DDBJ databases">
        <authorList>
            <person name="Zhang B."/>
        </authorList>
    </citation>
    <scope>NUCLEOTIDE SEQUENCE [LARGE SCALE GENOMIC DNA]</scope>
    <source>
        <strain evidence="7">S10</strain>
    </source>
</reference>
<gene>
    <name evidence="6" type="ORF">A4E84_32955</name>
</gene>
<keyword evidence="7" id="KW-1185">Reference proteome</keyword>
<evidence type="ECO:0000313" key="7">
    <source>
        <dbReference type="Proteomes" id="UP000076096"/>
    </source>
</evidence>
<keyword evidence="2 4" id="KW-0238">DNA-binding</keyword>
<dbReference type="RefSeq" id="WP_062930041.1">
    <property type="nucleotide sequence ID" value="NZ_CP015098.1"/>
</dbReference>
<dbReference type="PANTHER" id="PTHR30055:SF234">
    <property type="entry name" value="HTH-TYPE TRANSCRIPTIONAL REGULATOR BETI"/>
    <property type="match status" value="1"/>
</dbReference>
<protein>
    <recommendedName>
        <fullName evidence="5">HTH tetR-type domain-containing protein</fullName>
    </recommendedName>
</protein>
<dbReference type="InterPro" id="IPR049445">
    <property type="entry name" value="TetR_SbtR-like_C"/>
</dbReference>
<dbReference type="KEGG" id="stsi:A4E84_32955"/>
<dbReference type="Pfam" id="PF21597">
    <property type="entry name" value="TetR_C_43"/>
    <property type="match status" value="1"/>
</dbReference>
<dbReference type="InterPro" id="IPR050109">
    <property type="entry name" value="HTH-type_TetR-like_transc_reg"/>
</dbReference>
<dbReference type="PANTHER" id="PTHR30055">
    <property type="entry name" value="HTH-TYPE TRANSCRIPTIONAL REGULATOR RUTR"/>
    <property type="match status" value="1"/>
</dbReference>
<dbReference type="STRING" id="1783515.A4E84_32955"/>
<dbReference type="InterPro" id="IPR036271">
    <property type="entry name" value="Tet_transcr_reg_TetR-rel_C_sf"/>
</dbReference>
<proteinExistence type="predicted"/>
<dbReference type="GO" id="GO:0003700">
    <property type="term" value="F:DNA-binding transcription factor activity"/>
    <property type="evidence" value="ECO:0007669"/>
    <property type="project" value="TreeGrafter"/>
</dbReference>
<name>A0A143C8Z4_9ACTN</name>
<evidence type="ECO:0000313" key="6">
    <source>
        <dbReference type="EMBL" id="AMW13888.1"/>
    </source>
</evidence>
<dbReference type="InterPro" id="IPR009057">
    <property type="entry name" value="Homeodomain-like_sf"/>
</dbReference>
<evidence type="ECO:0000256" key="2">
    <source>
        <dbReference type="ARBA" id="ARBA00023125"/>
    </source>
</evidence>
<dbReference type="SUPFAM" id="SSF48498">
    <property type="entry name" value="Tetracyclin repressor-like, C-terminal domain"/>
    <property type="match status" value="1"/>
</dbReference>
<dbReference type="Gene3D" id="1.10.357.10">
    <property type="entry name" value="Tetracycline Repressor, domain 2"/>
    <property type="match status" value="1"/>
</dbReference>
<accession>A0A143C8Z4</accession>
<dbReference type="InterPro" id="IPR001647">
    <property type="entry name" value="HTH_TetR"/>
</dbReference>
<evidence type="ECO:0000256" key="1">
    <source>
        <dbReference type="ARBA" id="ARBA00023015"/>
    </source>
</evidence>
<dbReference type="PROSITE" id="PS50977">
    <property type="entry name" value="HTH_TETR_2"/>
    <property type="match status" value="1"/>
</dbReference>
<feature type="domain" description="HTH tetR-type" evidence="5">
    <location>
        <begin position="14"/>
        <end position="73"/>
    </location>
</feature>
<sequence>MSKEAGRPLRRDAARNREQLLAAARRMFAEQGADVPLEEVARAAEVSRTTLYRNFATREELAATVFEDSVVQIEDRAAALRGKAQGAAELFDFVLDMHARNRGIVHVLAGADVAWFTHLATRTTEAFEPLLARGRECGTVHPDVEADDVLTALKMAEAAASLSDSPASEHLSRRVRVMLHRTLFTG</sequence>
<evidence type="ECO:0000256" key="4">
    <source>
        <dbReference type="PROSITE-ProRule" id="PRU00335"/>
    </source>
</evidence>
<evidence type="ECO:0000256" key="3">
    <source>
        <dbReference type="ARBA" id="ARBA00023163"/>
    </source>
</evidence>
<feature type="DNA-binding region" description="H-T-H motif" evidence="4">
    <location>
        <begin position="36"/>
        <end position="55"/>
    </location>
</feature>
<dbReference type="SUPFAM" id="SSF46689">
    <property type="entry name" value="Homeodomain-like"/>
    <property type="match status" value="1"/>
</dbReference>
<dbReference type="GO" id="GO:0000976">
    <property type="term" value="F:transcription cis-regulatory region binding"/>
    <property type="evidence" value="ECO:0007669"/>
    <property type="project" value="TreeGrafter"/>
</dbReference>
<dbReference type="Pfam" id="PF00440">
    <property type="entry name" value="TetR_N"/>
    <property type="match status" value="1"/>
</dbReference>
<keyword evidence="3" id="KW-0804">Transcription</keyword>
<keyword evidence="1" id="KW-0805">Transcription regulation</keyword>
<organism evidence="6 7">
    <name type="scientific">Streptomyces qaidamensis</name>
    <dbReference type="NCBI Taxonomy" id="1783515"/>
    <lineage>
        <taxon>Bacteria</taxon>
        <taxon>Bacillati</taxon>
        <taxon>Actinomycetota</taxon>
        <taxon>Actinomycetes</taxon>
        <taxon>Kitasatosporales</taxon>
        <taxon>Streptomycetaceae</taxon>
        <taxon>Streptomyces</taxon>
        <taxon>Streptomyces aurantiacus group</taxon>
    </lineage>
</organism>
<evidence type="ECO:0000259" key="5">
    <source>
        <dbReference type="PROSITE" id="PS50977"/>
    </source>
</evidence>
<dbReference type="PRINTS" id="PR00455">
    <property type="entry name" value="HTHTETR"/>
</dbReference>
<dbReference type="Proteomes" id="UP000076096">
    <property type="component" value="Chromosome"/>
</dbReference>
<dbReference type="AlphaFoldDB" id="A0A143C8Z4"/>